<dbReference type="EMBL" id="GBRH01202093">
    <property type="protein sequence ID" value="JAD95802.1"/>
    <property type="molecule type" value="Transcribed_RNA"/>
</dbReference>
<organism evidence="1">
    <name type="scientific">Arundo donax</name>
    <name type="common">Giant reed</name>
    <name type="synonym">Donax arundinaceus</name>
    <dbReference type="NCBI Taxonomy" id="35708"/>
    <lineage>
        <taxon>Eukaryota</taxon>
        <taxon>Viridiplantae</taxon>
        <taxon>Streptophyta</taxon>
        <taxon>Embryophyta</taxon>
        <taxon>Tracheophyta</taxon>
        <taxon>Spermatophyta</taxon>
        <taxon>Magnoliopsida</taxon>
        <taxon>Liliopsida</taxon>
        <taxon>Poales</taxon>
        <taxon>Poaceae</taxon>
        <taxon>PACMAD clade</taxon>
        <taxon>Arundinoideae</taxon>
        <taxon>Arundineae</taxon>
        <taxon>Arundo</taxon>
    </lineage>
</organism>
<sequence>MFGSVAYLGWFSLKSVVITAGKLRQMVSIPPSTSLSTLAFCFPLSSITFEANVP</sequence>
<reference evidence="1" key="1">
    <citation type="submission" date="2014-09" db="EMBL/GenBank/DDBJ databases">
        <authorList>
            <person name="Magalhaes I.L.F."/>
            <person name="Oliveira U."/>
            <person name="Santos F.R."/>
            <person name="Vidigal T.H.D.A."/>
            <person name="Brescovit A.D."/>
            <person name="Santos A.J."/>
        </authorList>
    </citation>
    <scope>NUCLEOTIDE SEQUENCE</scope>
    <source>
        <tissue evidence="1">Shoot tissue taken approximately 20 cm above the soil surface</tissue>
    </source>
</reference>
<reference evidence="1" key="2">
    <citation type="journal article" date="2015" name="Data Brief">
        <title>Shoot transcriptome of the giant reed, Arundo donax.</title>
        <authorList>
            <person name="Barrero R.A."/>
            <person name="Guerrero F.D."/>
            <person name="Moolhuijzen P."/>
            <person name="Goolsby J.A."/>
            <person name="Tidwell J."/>
            <person name="Bellgard S.E."/>
            <person name="Bellgard M.I."/>
        </authorList>
    </citation>
    <scope>NUCLEOTIDE SEQUENCE</scope>
    <source>
        <tissue evidence="1">Shoot tissue taken approximately 20 cm above the soil surface</tissue>
    </source>
</reference>
<accession>A0A0A9EIC3</accession>
<proteinExistence type="predicted"/>
<dbReference type="AlphaFoldDB" id="A0A0A9EIC3"/>
<protein>
    <submittedName>
        <fullName evidence="1">Electron transfer flavoprotein beta-subunit</fullName>
    </submittedName>
</protein>
<name>A0A0A9EIC3_ARUDO</name>
<evidence type="ECO:0000313" key="1">
    <source>
        <dbReference type="EMBL" id="JAD95802.1"/>
    </source>
</evidence>